<evidence type="ECO:0000256" key="1">
    <source>
        <dbReference type="ARBA" id="ARBA00004141"/>
    </source>
</evidence>
<evidence type="ECO:0000256" key="4">
    <source>
        <dbReference type="ARBA" id="ARBA00022677"/>
    </source>
</evidence>
<accession>A0AAD8SYK9</accession>
<comment type="caution">
    <text evidence="11">The sequence shown here is derived from an EMBL/GenBank/DDBJ whole genome shotgun (WGS) entry which is preliminary data.</text>
</comment>
<dbReference type="GO" id="GO:0048608">
    <property type="term" value="P:reproductive structure development"/>
    <property type="evidence" value="ECO:0007669"/>
    <property type="project" value="UniProtKB-ARBA"/>
</dbReference>
<sequence>MADQPGGSLPRPARPRSGLASTESSHPFRRRVQPHAPASSDAQLLVILALAVTLAALLVLAGVTLTVGFVALVAISPLLLITSPLWAPLGLLAIVTEGALLLCSGLAVLALGAGTWAHRRLTGRHPVGAHRVGYAYDAPGRGRFAGVSGHGTNHHGRGTGGRRRKDAAPGA</sequence>
<feature type="transmembrane region" description="Helical" evidence="10">
    <location>
        <begin position="99"/>
        <end position="117"/>
    </location>
</feature>
<dbReference type="GO" id="GO:0012511">
    <property type="term" value="C:monolayer-surrounded lipid storage body"/>
    <property type="evidence" value="ECO:0007669"/>
    <property type="project" value="InterPro"/>
</dbReference>
<comment type="similarity">
    <text evidence="3">Belongs to the oleosin family.</text>
</comment>
<gene>
    <name evidence="11" type="ORF">QYE76_054120</name>
</gene>
<feature type="compositionally biased region" description="Basic residues" evidence="9">
    <location>
        <begin position="152"/>
        <end position="165"/>
    </location>
</feature>
<feature type="region of interest" description="Disordered" evidence="9">
    <location>
        <begin position="147"/>
        <end position="171"/>
    </location>
</feature>
<keyword evidence="8 10" id="KW-0472">Membrane</keyword>
<keyword evidence="6 10" id="KW-1133">Transmembrane helix</keyword>
<proteinExistence type="inferred from homology"/>
<dbReference type="GO" id="GO:0009791">
    <property type="term" value="P:post-embryonic development"/>
    <property type="evidence" value="ECO:0007669"/>
    <property type="project" value="UniProtKB-ARBA"/>
</dbReference>
<dbReference type="PANTHER" id="PTHR33203:SF2">
    <property type="entry name" value="OS01G0643900 PROTEIN"/>
    <property type="match status" value="1"/>
</dbReference>
<feature type="transmembrane region" description="Helical" evidence="10">
    <location>
        <begin position="42"/>
        <end position="60"/>
    </location>
</feature>
<evidence type="ECO:0000256" key="9">
    <source>
        <dbReference type="SAM" id="MobiDB-lite"/>
    </source>
</evidence>
<evidence type="ECO:0008006" key="13">
    <source>
        <dbReference type="Google" id="ProtNLM"/>
    </source>
</evidence>
<feature type="region of interest" description="Disordered" evidence="9">
    <location>
        <begin position="1"/>
        <end position="33"/>
    </location>
</feature>
<evidence type="ECO:0000313" key="12">
    <source>
        <dbReference type="Proteomes" id="UP001231189"/>
    </source>
</evidence>
<dbReference type="Pfam" id="PF01277">
    <property type="entry name" value="Oleosin"/>
    <property type="match status" value="1"/>
</dbReference>
<evidence type="ECO:0000256" key="10">
    <source>
        <dbReference type="SAM" id="Phobius"/>
    </source>
</evidence>
<evidence type="ECO:0000256" key="2">
    <source>
        <dbReference type="ARBA" id="ARBA00004502"/>
    </source>
</evidence>
<keyword evidence="4" id="KW-0551">Lipid droplet</keyword>
<dbReference type="Proteomes" id="UP001231189">
    <property type="component" value="Unassembled WGS sequence"/>
</dbReference>
<evidence type="ECO:0000256" key="6">
    <source>
        <dbReference type="ARBA" id="ARBA00022989"/>
    </source>
</evidence>
<evidence type="ECO:0000313" key="11">
    <source>
        <dbReference type="EMBL" id="KAK1665961.1"/>
    </source>
</evidence>
<evidence type="ECO:0000256" key="5">
    <source>
        <dbReference type="ARBA" id="ARBA00022692"/>
    </source>
</evidence>
<dbReference type="GO" id="GO:0019915">
    <property type="term" value="P:lipid storage"/>
    <property type="evidence" value="ECO:0007669"/>
    <property type="project" value="TreeGrafter"/>
</dbReference>
<reference evidence="11" key="1">
    <citation type="submission" date="2023-07" db="EMBL/GenBank/DDBJ databases">
        <title>A chromosome-level genome assembly of Lolium multiflorum.</title>
        <authorList>
            <person name="Chen Y."/>
            <person name="Copetti D."/>
            <person name="Kolliker R."/>
            <person name="Studer B."/>
        </authorList>
    </citation>
    <scope>NUCLEOTIDE SEQUENCE</scope>
    <source>
        <strain evidence="11">02402/16</strain>
        <tissue evidence="11">Leaf</tissue>
    </source>
</reference>
<comment type="subcellular location">
    <subcellularLocation>
        <location evidence="2">Lipid droplet</location>
    </subcellularLocation>
    <subcellularLocation>
        <location evidence="1">Membrane</location>
        <topology evidence="1">Multi-pass membrane protein</topology>
    </subcellularLocation>
</comment>
<keyword evidence="12" id="KW-1185">Reference proteome</keyword>
<dbReference type="EMBL" id="JAUUTY010000003">
    <property type="protein sequence ID" value="KAK1665961.1"/>
    <property type="molecule type" value="Genomic_DNA"/>
</dbReference>
<keyword evidence="5 10" id="KW-0812">Transmembrane</keyword>
<protein>
    <recommendedName>
        <fullName evidence="13">Oleosin</fullName>
    </recommendedName>
</protein>
<organism evidence="11 12">
    <name type="scientific">Lolium multiflorum</name>
    <name type="common">Italian ryegrass</name>
    <name type="synonym">Lolium perenne subsp. multiflorum</name>
    <dbReference type="NCBI Taxonomy" id="4521"/>
    <lineage>
        <taxon>Eukaryota</taxon>
        <taxon>Viridiplantae</taxon>
        <taxon>Streptophyta</taxon>
        <taxon>Embryophyta</taxon>
        <taxon>Tracheophyta</taxon>
        <taxon>Spermatophyta</taxon>
        <taxon>Magnoliopsida</taxon>
        <taxon>Liliopsida</taxon>
        <taxon>Poales</taxon>
        <taxon>Poaceae</taxon>
        <taxon>BOP clade</taxon>
        <taxon>Pooideae</taxon>
        <taxon>Poodae</taxon>
        <taxon>Poeae</taxon>
        <taxon>Poeae Chloroplast Group 2 (Poeae type)</taxon>
        <taxon>Loliodinae</taxon>
        <taxon>Loliinae</taxon>
        <taxon>Lolium</taxon>
    </lineage>
</organism>
<feature type="transmembrane region" description="Helical" evidence="10">
    <location>
        <begin position="67"/>
        <end position="87"/>
    </location>
</feature>
<evidence type="ECO:0000256" key="3">
    <source>
        <dbReference type="ARBA" id="ARBA00010858"/>
    </source>
</evidence>
<evidence type="ECO:0000256" key="7">
    <source>
        <dbReference type="ARBA" id="ARBA00022990"/>
    </source>
</evidence>
<name>A0AAD8SYK9_LOLMU</name>
<keyword evidence="7" id="KW-0007">Acetylation</keyword>
<evidence type="ECO:0000256" key="8">
    <source>
        <dbReference type="ARBA" id="ARBA00023136"/>
    </source>
</evidence>
<dbReference type="AlphaFoldDB" id="A0AAD8SYK9"/>
<dbReference type="PANTHER" id="PTHR33203">
    <property type="entry name" value="OLEOSIN"/>
    <property type="match status" value="1"/>
</dbReference>
<dbReference type="GO" id="GO:0016020">
    <property type="term" value="C:membrane"/>
    <property type="evidence" value="ECO:0007669"/>
    <property type="project" value="UniProtKB-SubCell"/>
</dbReference>
<dbReference type="InterPro" id="IPR000136">
    <property type="entry name" value="Oleosin"/>
</dbReference>